<dbReference type="SUPFAM" id="SSF55856">
    <property type="entry name" value="Cytochrome b5-like heme/steroid binding domain"/>
    <property type="match status" value="1"/>
</dbReference>
<dbReference type="PROSITE" id="PS50836">
    <property type="entry name" value="DOMON"/>
    <property type="match status" value="1"/>
</dbReference>
<evidence type="ECO:0000256" key="9">
    <source>
        <dbReference type="ARBA" id="ARBA00023136"/>
    </source>
</evidence>
<dbReference type="InterPro" id="IPR036400">
    <property type="entry name" value="Cyt_B5-like_heme/steroid_sf"/>
</dbReference>
<evidence type="ECO:0000256" key="5">
    <source>
        <dbReference type="ARBA" id="ARBA00022525"/>
    </source>
</evidence>
<evidence type="ECO:0000256" key="8">
    <source>
        <dbReference type="ARBA" id="ARBA00022989"/>
    </source>
</evidence>
<dbReference type="Gene3D" id="3.10.120.10">
    <property type="entry name" value="Cytochrome b5-like heme/steroid binding domain"/>
    <property type="match status" value="1"/>
</dbReference>
<protein>
    <recommendedName>
        <fullName evidence="18">Cytochrome b5 heme-binding domain-containing protein</fullName>
    </recommendedName>
</protein>
<dbReference type="GO" id="GO:0046872">
    <property type="term" value="F:metal ion binding"/>
    <property type="evidence" value="ECO:0007669"/>
    <property type="project" value="UniProtKB-KW"/>
</dbReference>
<evidence type="ECO:0000259" key="15">
    <source>
        <dbReference type="PROSITE" id="PS51384"/>
    </source>
</evidence>
<keyword evidence="8 12" id="KW-1133">Transmembrane helix</keyword>
<evidence type="ECO:0000256" key="7">
    <source>
        <dbReference type="ARBA" id="ARBA00022982"/>
    </source>
</evidence>
<gene>
    <name evidence="16" type="ORF">BG006_007456</name>
</gene>
<dbReference type="InterPro" id="IPR039261">
    <property type="entry name" value="FNR_nucleotide-bd"/>
</dbReference>
<evidence type="ECO:0000313" key="16">
    <source>
        <dbReference type="EMBL" id="KAF9329470.1"/>
    </source>
</evidence>
<dbReference type="InterPro" id="IPR045266">
    <property type="entry name" value="DOH_DOMON"/>
</dbReference>
<dbReference type="PROSITE" id="PS51384">
    <property type="entry name" value="FAD_FR"/>
    <property type="match status" value="1"/>
</dbReference>
<keyword evidence="5" id="KW-0964">Secreted</keyword>
<dbReference type="Proteomes" id="UP000696485">
    <property type="component" value="Unassembled WGS sequence"/>
</dbReference>
<feature type="transmembrane region" description="Helical" evidence="12">
    <location>
        <begin position="424"/>
        <end position="444"/>
    </location>
</feature>
<comment type="subcellular location">
    <subcellularLocation>
        <location evidence="2">Membrane</location>
    </subcellularLocation>
    <subcellularLocation>
        <location evidence="3">Secreted</location>
    </subcellularLocation>
</comment>
<dbReference type="EMBL" id="JAAAUY010000472">
    <property type="protein sequence ID" value="KAF9329470.1"/>
    <property type="molecule type" value="Genomic_DNA"/>
</dbReference>
<dbReference type="Gene3D" id="2.40.30.10">
    <property type="entry name" value="Translation factors"/>
    <property type="match status" value="1"/>
</dbReference>
<keyword evidence="10" id="KW-0325">Glycoprotein</keyword>
<dbReference type="Gene3D" id="1.20.120.1770">
    <property type="match status" value="1"/>
</dbReference>
<dbReference type="PANTHER" id="PTHR11475:SF4">
    <property type="entry name" value="CHORION PEROXIDASE"/>
    <property type="match status" value="1"/>
</dbReference>
<dbReference type="GO" id="GO:0004601">
    <property type="term" value="F:peroxidase activity"/>
    <property type="evidence" value="ECO:0007669"/>
    <property type="project" value="InterPro"/>
</dbReference>
<evidence type="ECO:0000256" key="6">
    <source>
        <dbReference type="ARBA" id="ARBA00022692"/>
    </source>
</evidence>
<keyword evidence="11" id="KW-0408">Iron</keyword>
<keyword evidence="9 12" id="KW-0472">Membrane</keyword>
<dbReference type="InterPro" id="IPR005018">
    <property type="entry name" value="DOMON_domain"/>
</dbReference>
<evidence type="ECO:0000313" key="17">
    <source>
        <dbReference type="Proteomes" id="UP000696485"/>
    </source>
</evidence>
<keyword evidence="6 12" id="KW-0812">Transmembrane</keyword>
<dbReference type="GO" id="GO:0005576">
    <property type="term" value="C:extracellular region"/>
    <property type="evidence" value="ECO:0007669"/>
    <property type="project" value="UniProtKB-SubCell"/>
</dbReference>
<dbReference type="Pfam" id="PF03098">
    <property type="entry name" value="An_peroxidase"/>
    <property type="match status" value="1"/>
</dbReference>
<evidence type="ECO:0000256" key="10">
    <source>
        <dbReference type="ARBA" id="ARBA00023180"/>
    </source>
</evidence>
<organism evidence="16 17">
    <name type="scientific">Podila minutissima</name>
    <dbReference type="NCBI Taxonomy" id="64525"/>
    <lineage>
        <taxon>Eukaryota</taxon>
        <taxon>Fungi</taxon>
        <taxon>Fungi incertae sedis</taxon>
        <taxon>Mucoromycota</taxon>
        <taxon>Mortierellomycotina</taxon>
        <taxon>Mortierellomycetes</taxon>
        <taxon>Mortierellales</taxon>
        <taxon>Mortierellaceae</taxon>
        <taxon>Podila</taxon>
    </lineage>
</organism>
<dbReference type="AlphaFoldDB" id="A0A9P5SH98"/>
<dbReference type="SUPFAM" id="SSF52343">
    <property type="entry name" value="Ferredoxin reductase-like, C-terminal NADP-linked domain"/>
    <property type="match status" value="1"/>
</dbReference>
<proteinExistence type="predicted"/>
<dbReference type="InterPro" id="IPR019791">
    <property type="entry name" value="Haem_peroxidase_animal"/>
</dbReference>
<keyword evidence="4" id="KW-0813">Transport</keyword>
<dbReference type="InterPro" id="IPR017927">
    <property type="entry name" value="FAD-bd_FR_type"/>
</dbReference>
<dbReference type="Gene3D" id="3.40.50.80">
    <property type="entry name" value="Nucleotide-binding domain of ferredoxin-NADP reductase (FNR) module"/>
    <property type="match status" value="1"/>
</dbReference>
<keyword evidence="11" id="KW-0349">Heme</keyword>
<dbReference type="InterPro" id="IPR037120">
    <property type="entry name" value="Haem_peroxidase_sf_animal"/>
</dbReference>
<dbReference type="Pfam" id="PF03351">
    <property type="entry name" value="DOMON"/>
    <property type="match status" value="1"/>
</dbReference>
<dbReference type="CDD" id="cd08760">
    <property type="entry name" value="Cyt_b561_FRRS1_like"/>
    <property type="match status" value="1"/>
</dbReference>
<dbReference type="GO" id="GO:0016020">
    <property type="term" value="C:membrane"/>
    <property type="evidence" value="ECO:0007669"/>
    <property type="project" value="UniProtKB-SubCell"/>
</dbReference>
<feature type="domain" description="Cytochrome b561" evidence="14">
    <location>
        <begin position="346"/>
        <end position="543"/>
    </location>
</feature>
<dbReference type="GO" id="GO:0006979">
    <property type="term" value="P:response to oxidative stress"/>
    <property type="evidence" value="ECO:0007669"/>
    <property type="project" value="InterPro"/>
</dbReference>
<evidence type="ECO:0000256" key="4">
    <source>
        <dbReference type="ARBA" id="ARBA00022448"/>
    </source>
</evidence>
<feature type="domain" description="DOMON" evidence="13">
    <location>
        <begin position="229"/>
        <end position="344"/>
    </location>
</feature>
<dbReference type="PROSITE" id="PS50939">
    <property type="entry name" value="CYTOCHROME_B561"/>
    <property type="match status" value="1"/>
</dbReference>
<evidence type="ECO:0000256" key="2">
    <source>
        <dbReference type="ARBA" id="ARBA00004370"/>
    </source>
</evidence>
<feature type="non-terminal residue" evidence="16">
    <location>
        <position position="1"/>
    </location>
</feature>
<feature type="transmembrane region" description="Helical" evidence="12">
    <location>
        <begin position="493"/>
        <end position="513"/>
    </location>
</feature>
<dbReference type="InterPro" id="IPR006593">
    <property type="entry name" value="Cyt_b561/ferric_Rdtase_TM"/>
</dbReference>
<dbReference type="CDD" id="cd09631">
    <property type="entry name" value="DOMON_DOH"/>
    <property type="match status" value="1"/>
</dbReference>
<feature type="transmembrane region" description="Helical" evidence="12">
    <location>
        <begin position="450"/>
        <end position="473"/>
    </location>
</feature>
<comment type="cofactor">
    <cofactor evidence="1">
        <name>FAD</name>
        <dbReference type="ChEBI" id="CHEBI:57692"/>
    </cofactor>
</comment>
<evidence type="ECO:0008006" key="18">
    <source>
        <dbReference type="Google" id="ProtNLM"/>
    </source>
</evidence>
<evidence type="ECO:0000259" key="13">
    <source>
        <dbReference type="PROSITE" id="PS50836"/>
    </source>
</evidence>
<evidence type="ECO:0000256" key="12">
    <source>
        <dbReference type="SAM" id="Phobius"/>
    </source>
</evidence>
<dbReference type="PANTHER" id="PTHR11475">
    <property type="entry name" value="OXIDASE/PEROXIDASE"/>
    <property type="match status" value="1"/>
</dbReference>
<dbReference type="SMART" id="SM00664">
    <property type="entry name" value="DoH"/>
    <property type="match status" value="1"/>
</dbReference>
<keyword evidence="17" id="KW-1185">Reference proteome</keyword>
<feature type="transmembrane region" description="Helical" evidence="12">
    <location>
        <begin position="519"/>
        <end position="539"/>
    </location>
</feature>
<dbReference type="SUPFAM" id="SSF63380">
    <property type="entry name" value="Riboflavin synthase domain-like"/>
    <property type="match status" value="1"/>
</dbReference>
<sequence>YGHTEIGDSYQILDKQNQLIETLSFQDTRKRLILEEFGFENIARLLARQAQEEVDIYYSDQTRNYLNTDGSPVDLAQLDVLRGRDHLLPKYNEARAIFNLRPAKTWSDISSNTTIQQALQRLYATVDDVEMTVGALCEDHDWRPSSSMGPLFRAGMMAQFVAIRDSDRFWYQADGVLDADALKAVQETNLRTLFLKHFKDNSTLPASIWKFAVDGAAMPAVSNGLQFTPNYNVSWALSTQNIEFELSFAGTVGWLGLGLSHNPNMAGAQFFIVQHESPDSDTLVLDKYTSNGNAVAPSFQGNMKTNVSRPAGGKPFTVRFQRPLGTQDHVKVNEGNLYVLYAYSDAKRVGYHQGGGSHGYHQVNFYTGNNSGNLSNTPRTTHRWHGIGMFICWAVIFPLSIFIVRYQKHRIGNAISLHRHIQLVTGFSITSLAAAAIATASPSMYKPHKIMGLTILAAVIGQLGLGIAAIYTLDRLESANTGFAMIIKWMHRILGSGVLFLAWINIYFGLRAYNAPFEIIVAYLVYIGTLIVSVSVYHFRWHREGRTVRGERRIKVQDFLVARDGKKGEKRDSLTQPLLSLPKITWDTINTRVNSGAKLVVVDDYVFDIREWISSHPGGTKVLERVIVRARHSVYSTPSSTSTSIPEDKDTIFRRGTNHTSRMNVDKLSSGSTASVSSMPQILPPYKLVGQLKYNRMTTNLPDCLKMFREAQRRGGSLHDPRRSFYESNRHSQAIDEVHEDNELGVLNMEGVVIESAPSEREKKSLLDKLWNWFQGLSHSVDRYNIRLGGGNVNFGAGDEEEEDTHMTRALATHGHSARAIHRLARYCIGVIDVDNSSVIALRRKTSSRPDPTRKIFKRYMLTSKTTLTSNLASRPVRRFTFKPCTGLNDKSKKTRRNNPKKMFMPGEYIEIQCAVDGQVLTRSYTPIEGNMDEEFAIYVKIYSDGMVSRFLDMQYPGYEIRIRGPFDLSEKYGFDADTSGGTTAVARVPRLLFNPQREDGRWNLLLMIVGGTGLTPALQMIHHHIRNQDLDAHDPKDQSDMFLLCLNRSHRDVIAGQYLDKLVGLSGYRLRVDYGINEANEKTPGVFKGHLTPDVLRKWFASVYQRKNSQTQQELARIQQSFQEDVSEQRMQLIMSSFIRPGVRVMVSGTPGMMDTVLDFMEQNQFPPERCIVLH</sequence>
<evidence type="ECO:0000256" key="11">
    <source>
        <dbReference type="PIRSR" id="PIRSR619791-2"/>
    </source>
</evidence>
<dbReference type="InterPro" id="IPR008333">
    <property type="entry name" value="Cbr1-like_FAD-bd_dom"/>
</dbReference>
<keyword evidence="11" id="KW-0479">Metal-binding</keyword>
<dbReference type="Gene3D" id="1.10.640.10">
    <property type="entry name" value="Haem peroxidase domain superfamily, animal type"/>
    <property type="match status" value="1"/>
</dbReference>
<reference evidence="16" key="1">
    <citation type="journal article" date="2020" name="Fungal Divers.">
        <title>Resolving the Mortierellaceae phylogeny through synthesis of multi-gene phylogenetics and phylogenomics.</title>
        <authorList>
            <person name="Vandepol N."/>
            <person name="Liber J."/>
            <person name="Desiro A."/>
            <person name="Na H."/>
            <person name="Kennedy M."/>
            <person name="Barry K."/>
            <person name="Grigoriev I.V."/>
            <person name="Miller A.N."/>
            <person name="O'Donnell K."/>
            <person name="Stajich J.E."/>
            <person name="Bonito G."/>
        </authorList>
    </citation>
    <scope>NUCLEOTIDE SEQUENCE</scope>
    <source>
        <strain evidence="16">NVP1</strain>
    </source>
</reference>
<evidence type="ECO:0000259" key="14">
    <source>
        <dbReference type="PROSITE" id="PS50939"/>
    </source>
</evidence>
<feature type="binding site" description="axial binding residue" evidence="11">
    <location>
        <position position="3"/>
    </location>
    <ligand>
        <name>heme b</name>
        <dbReference type="ChEBI" id="CHEBI:60344"/>
    </ligand>
    <ligandPart>
        <name>Fe</name>
        <dbReference type="ChEBI" id="CHEBI:18248"/>
    </ligandPart>
</feature>
<dbReference type="InterPro" id="IPR017938">
    <property type="entry name" value="Riboflavin_synthase-like_b-brl"/>
</dbReference>
<dbReference type="SUPFAM" id="SSF48113">
    <property type="entry name" value="Heme-dependent peroxidases"/>
    <property type="match status" value="1"/>
</dbReference>
<name>A0A9P5SH98_9FUNG</name>
<accession>A0A9P5SH98</accession>
<feature type="domain" description="FAD-binding FR-type" evidence="15">
    <location>
        <begin position="855"/>
        <end position="973"/>
    </location>
</feature>
<evidence type="ECO:0000256" key="3">
    <source>
        <dbReference type="ARBA" id="ARBA00004613"/>
    </source>
</evidence>
<dbReference type="PROSITE" id="PS50292">
    <property type="entry name" value="PEROXIDASE_3"/>
    <property type="match status" value="1"/>
</dbReference>
<keyword evidence="7" id="KW-0249">Electron transport</keyword>
<dbReference type="GO" id="GO:0020037">
    <property type="term" value="F:heme binding"/>
    <property type="evidence" value="ECO:0007669"/>
    <property type="project" value="InterPro"/>
</dbReference>
<evidence type="ECO:0000256" key="1">
    <source>
        <dbReference type="ARBA" id="ARBA00001974"/>
    </source>
</evidence>
<dbReference type="InterPro" id="IPR010255">
    <property type="entry name" value="Haem_peroxidase_sf"/>
</dbReference>
<comment type="caution">
    <text evidence="16">The sequence shown here is derived from an EMBL/GenBank/DDBJ whole genome shotgun (WGS) entry which is preliminary data.</text>
</comment>
<dbReference type="Pfam" id="PF00970">
    <property type="entry name" value="FAD_binding_6"/>
    <property type="match status" value="1"/>
</dbReference>
<feature type="transmembrane region" description="Helical" evidence="12">
    <location>
        <begin position="384"/>
        <end position="404"/>
    </location>
</feature>